<dbReference type="AlphaFoldDB" id="A0A1H7VU64"/>
<reference evidence="2 5" key="2">
    <citation type="submission" date="2019-07" db="EMBL/GenBank/DDBJ databases">
        <title>Whole genome shotgun sequence of Alkalibacterium putridalgicola NBRC 103243.</title>
        <authorList>
            <person name="Hosoyama A."/>
            <person name="Uohara A."/>
            <person name="Ohji S."/>
            <person name="Ichikawa N."/>
        </authorList>
    </citation>
    <scope>NUCLEOTIDE SEQUENCE [LARGE SCALE GENOMIC DNA]</scope>
    <source>
        <strain evidence="2 5">NBRC 103243</strain>
    </source>
</reference>
<feature type="transmembrane region" description="Helical" evidence="1">
    <location>
        <begin position="6"/>
        <end position="28"/>
    </location>
</feature>
<protein>
    <recommendedName>
        <fullName evidence="6">DUF3397 domain-containing protein</fullName>
    </recommendedName>
</protein>
<dbReference type="Pfam" id="PF11877">
    <property type="entry name" value="DUF3397"/>
    <property type="match status" value="1"/>
</dbReference>
<keyword evidence="1" id="KW-0812">Transmembrane</keyword>
<dbReference type="InterPro" id="IPR024515">
    <property type="entry name" value="DUF3397"/>
</dbReference>
<gene>
    <name evidence="2" type="ORF">APU01nite_19320</name>
    <name evidence="3" type="ORF">SAMN04488100_12713</name>
</gene>
<evidence type="ECO:0000313" key="5">
    <source>
        <dbReference type="Proteomes" id="UP000321425"/>
    </source>
</evidence>
<dbReference type="RefSeq" id="WP_177165524.1">
    <property type="nucleotide sequence ID" value="NZ_BJUX01000025.1"/>
</dbReference>
<evidence type="ECO:0008006" key="6">
    <source>
        <dbReference type="Google" id="ProtNLM"/>
    </source>
</evidence>
<dbReference type="EMBL" id="BJUX01000025">
    <property type="protein sequence ID" value="GEK89893.1"/>
    <property type="molecule type" value="Genomic_DNA"/>
</dbReference>
<reference evidence="3 4" key="1">
    <citation type="submission" date="2016-10" db="EMBL/GenBank/DDBJ databases">
        <authorList>
            <person name="de Groot N.N."/>
        </authorList>
    </citation>
    <scope>NUCLEOTIDE SEQUENCE [LARGE SCALE GENOMIC DNA]</scope>
    <source>
        <strain evidence="3 4">DSM 19182</strain>
    </source>
</reference>
<dbReference type="Proteomes" id="UP000198548">
    <property type="component" value="Unassembled WGS sequence"/>
</dbReference>
<evidence type="ECO:0000313" key="4">
    <source>
        <dbReference type="Proteomes" id="UP000198548"/>
    </source>
</evidence>
<accession>A0A1H7VU64</accession>
<organism evidence="3 4">
    <name type="scientific">Alkalibacterium putridalgicola</name>
    <dbReference type="NCBI Taxonomy" id="426703"/>
    <lineage>
        <taxon>Bacteria</taxon>
        <taxon>Bacillati</taxon>
        <taxon>Bacillota</taxon>
        <taxon>Bacilli</taxon>
        <taxon>Lactobacillales</taxon>
        <taxon>Carnobacteriaceae</taxon>
        <taxon>Alkalibacterium</taxon>
    </lineage>
</organism>
<keyword evidence="1" id="KW-0472">Membrane</keyword>
<evidence type="ECO:0000313" key="3">
    <source>
        <dbReference type="EMBL" id="SEM12365.1"/>
    </source>
</evidence>
<dbReference type="Proteomes" id="UP000321425">
    <property type="component" value="Unassembled WGS sequence"/>
</dbReference>
<dbReference type="STRING" id="426703.SAMN04488100_12713"/>
<keyword evidence="1" id="KW-1133">Transmembrane helix</keyword>
<feature type="transmembrane region" description="Helical" evidence="1">
    <location>
        <begin position="65"/>
        <end position="86"/>
    </location>
</feature>
<evidence type="ECO:0000256" key="1">
    <source>
        <dbReference type="SAM" id="Phobius"/>
    </source>
</evidence>
<keyword evidence="5" id="KW-1185">Reference proteome</keyword>
<evidence type="ECO:0000313" key="2">
    <source>
        <dbReference type="EMBL" id="GEK89893.1"/>
    </source>
</evidence>
<name>A0A1H7VU64_9LACT</name>
<proteinExistence type="predicted"/>
<sequence>MNTLSDILPLLGFYSVPFITLLFSRWINKQFKLLRLSVKVVDLIIPYMLLLLFAMSQLYFPVNLIPYIILIISVLGIILATYFTFYRKELKLYLFFRIWWRIVFIICLIFYVSAGIWMILLWMN</sequence>
<feature type="transmembrane region" description="Helical" evidence="1">
    <location>
        <begin position="40"/>
        <end position="59"/>
    </location>
</feature>
<dbReference type="EMBL" id="FOBL01000027">
    <property type="protein sequence ID" value="SEM12365.1"/>
    <property type="molecule type" value="Genomic_DNA"/>
</dbReference>
<feature type="transmembrane region" description="Helical" evidence="1">
    <location>
        <begin position="98"/>
        <end position="123"/>
    </location>
</feature>